<organism evidence="2 3">
    <name type="scientific">Coptis chinensis</name>
    <dbReference type="NCBI Taxonomy" id="261450"/>
    <lineage>
        <taxon>Eukaryota</taxon>
        <taxon>Viridiplantae</taxon>
        <taxon>Streptophyta</taxon>
        <taxon>Embryophyta</taxon>
        <taxon>Tracheophyta</taxon>
        <taxon>Spermatophyta</taxon>
        <taxon>Magnoliopsida</taxon>
        <taxon>Ranunculales</taxon>
        <taxon>Ranunculaceae</taxon>
        <taxon>Coptidoideae</taxon>
        <taxon>Coptis</taxon>
    </lineage>
</organism>
<keyword evidence="3" id="KW-1185">Reference proteome</keyword>
<reference evidence="2 3" key="1">
    <citation type="submission" date="2020-10" db="EMBL/GenBank/DDBJ databases">
        <title>The Coptis chinensis genome and diversification of protoberbering-type alkaloids.</title>
        <authorList>
            <person name="Wang B."/>
            <person name="Shu S."/>
            <person name="Song C."/>
            <person name="Liu Y."/>
        </authorList>
    </citation>
    <scope>NUCLEOTIDE SEQUENCE [LARGE SCALE GENOMIC DNA]</scope>
    <source>
        <strain evidence="2">HL-2020</strain>
        <tissue evidence="2">Leaf</tissue>
    </source>
</reference>
<evidence type="ECO:0000313" key="3">
    <source>
        <dbReference type="Proteomes" id="UP000631114"/>
    </source>
</evidence>
<dbReference type="GO" id="GO:0006355">
    <property type="term" value="P:regulation of DNA-templated transcription"/>
    <property type="evidence" value="ECO:0007669"/>
    <property type="project" value="InterPro"/>
</dbReference>
<feature type="domain" description="Auxin response factor" evidence="1">
    <location>
        <begin position="141"/>
        <end position="177"/>
    </location>
</feature>
<dbReference type="PANTHER" id="PTHR31384:SF1">
    <property type="entry name" value="AUXIN RESPONSE FACTOR 9"/>
    <property type="match status" value="1"/>
</dbReference>
<evidence type="ECO:0000313" key="2">
    <source>
        <dbReference type="EMBL" id="KAF9626383.1"/>
    </source>
</evidence>
<comment type="caution">
    <text evidence="2">The sequence shown here is derived from an EMBL/GenBank/DDBJ whole genome shotgun (WGS) entry which is preliminary data.</text>
</comment>
<dbReference type="Proteomes" id="UP000631114">
    <property type="component" value="Unassembled WGS sequence"/>
</dbReference>
<dbReference type="PANTHER" id="PTHR31384">
    <property type="entry name" value="AUXIN RESPONSE FACTOR 4-RELATED"/>
    <property type="match status" value="1"/>
</dbReference>
<dbReference type="GO" id="GO:0003677">
    <property type="term" value="F:DNA binding"/>
    <property type="evidence" value="ECO:0007669"/>
    <property type="project" value="InterPro"/>
</dbReference>
<name>A0A835J3E2_9MAGN</name>
<dbReference type="Pfam" id="PF06507">
    <property type="entry name" value="ARF_AD"/>
    <property type="match status" value="1"/>
</dbReference>
<protein>
    <recommendedName>
        <fullName evidence="1">Auxin response factor domain-containing protein</fullName>
    </recommendedName>
</protein>
<dbReference type="GO" id="GO:0009725">
    <property type="term" value="P:response to hormone"/>
    <property type="evidence" value="ECO:0007669"/>
    <property type="project" value="InterPro"/>
</dbReference>
<dbReference type="InterPro" id="IPR010525">
    <property type="entry name" value="ARF_dom"/>
</dbReference>
<dbReference type="GO" id="GO:0005634">
    <property type="term" value="C:nucleus"/>
    <property type="evidence" value="ECO:0007669"/>
    <property type="project" value="InterPro"/>
</dbReference>
<proteinExistence type="predicted"/>
<evidence type="ECO:0000259" key="1">
    <source>
        <dbReference type="Pfam" id="PF06507"/>
    </source>
</evidence>
<dbReference type="AlphaFoldDB" id="A0A835J3E2"/>
<feature type="non-terminal residue" evidence="2">
    <location>
        <position position="1"/>
    </location>
</feature>
<accession>A0A835J3E2</accession>
<gene>
    <name evidence="2" type="ORF">IFM89_033202</name>
</gene>
<dbReference type="OrthoDB" id="1928202at2759"/>
<sequence length="211" mass="24253">DMSLQPPTQELVAKDLHGIEWRFRPISRSTKTTLAYNWLEYISILVRFKGVNNCVRRREWRTLCRVRRAIKPQKNVTASVISNHSMQLGILTSASHAISTGSMFSVYYRPRSEVVNFDAEDLFSSKTTNFFISCRTSPYEFIVPYAQYMKSIEINYSVGMRFTMELEGEHSLEHRWTSKETLFVVNGLAKAMPLVAKILNHLGGLVQHGDL</sequence>
<dbReference type="EMBL" id="JADFTS010000001">
    <property type="protein sequence ID" value="KAF9626383.1"/>
    <property type="molecule type" value="Genomic_DNA"/>
</dbReference>
<dbReference type="InterPro" id="IPR044835">
    <property type="entry name" value="ARF_plant"/>
</dbReference>